<evidence type="ECO:0000313" key="2">
    <source>
        <dbReference type="EMBL" id="QHT34146.1"/>
    </source>
</evidence>
<evidence type="ECO:0000256" key="1">
    <source>
        <dbReference type="SAM" id="MobiDB-lite"/>
    </source>
</evidence>
<name>A0A6C0EY95_9ZZZZ</name>
<organism evidence="2">
    <name type="scientific">viral metagenome</name>
    <dbReference type="NCBI Taxonomy" id="1070528"/>
    <lineage>
        <taxon>unclassified sequences</taxon>
        <taxon>metagenomes</taxon>
        <taxon>organismal metagenomes</taxon>
    </lineage>
</organism>
<dbReference type="AlphaFoldDB" id="A0A6C0EY95"/>
<reference evidence="2" key="1">
    <citation type="journal article" date="2020" name="Nature">
        <title>Giant virus diversity and host interactions through global metagenomics.</title>
        <authorList>
            <person name="Schulz F."/>
            <person name="Roux S."/>
            <person name="Paez-Espino D."/>
            <person name="Jungbluth S."/>
            <person name="Walsh D.A."/>
            <person name="Denef V.J."/>
            <person name="McMahon K.D."/>
            <person name="Konstantinidis K.T."/>
            <person name="Eloe-Fadrosh E.A."/>
            <person name="Kyrpides N.C."/>
            <person name="Woyke T."/>
        </authorList>
    </citation>
    <scope>NUCLEOTIDE SEQUENCE</scope>
    <source>
        <strain evidence="2">GVMAG-M-3300009161-52</strain>
    </source>
</reference>
<feature type="compositionally biased region" description="Polar residues" evidence="1">
    <location>
        <begin position="1"/>
        <end position="17"/>
    </location>
</feature>
<proteinExistence type="predicted"/>
<accession>A0A6C0EY95</accession>
<feature type="region of interest" description="Disordered" evidence="1">
    <location>
        <begin position="1"/>
        <end position="55"/>
    </location>
</feature>
<feature type="compositionally biased region" description="Low complexity" evidence="1">
    <location>
        <begin position="157"/>
        <end position="168"/>
    </location>
</feature>
<protein>
    <submittedName>
        <fullName evidence="2">Uncharacterized protein</fullName>
    </submittedName>
</protein>
<feature type="region of interest" description="Disordered" evidence="1">
    <location>
        <begin position="151"/>
        <end position="173"/>
    </location>
</feature>
<dbReference type="EMBL" id="MN738987">
    <property type="protein sequence ID" value="QHT34146.1"/>
    <property type="molecule type" value="Genomic_DNA"/>
</dbReference>
<sequence>MSSKMSSKISNRMQNRISNKKTKKNGGNKNGGNKNGANKYVGGGAPGAAPGAAANNSTIDLSTLTEEEIKALMAEGISLQELKSMGGTTVSPILEAMIAQQGPVQEQAMVSGPGKPLSNKKKFPAMMNLKEYSEYQKQQEKEDEEKQALLRGNITESNISKSSGNKNSNKSKDKSNIYGYQFSNLMTEETLRDMRKLQGSFLIGVNLANLFNQFKSVISNDNKKIKEEPPLKLNPDRMLGRLGEWIDVNFENTLIRKMGYRNSEVPLLPEVSISDYSTFNEVLEESKKYADMGFNGKITPYGLLIMTRMLYKYKKNISQWIRVATILELIYKYLGSGQTREEFFKNKDDISIMALMELEEFYNTDHIFMSNDELINFKKDLDFYKHNLKIDINKKLNELRNRPDPPI</sequence>